<feature type="compositionally biased region" description="Polar residues" evidence="1">
    <location>
        <begin position="138"/>
        <end position="149"/>
    </location>
</feature>
<organism evidence="2 3">
    <name type="scientific">Serendipita indica (strain DSM 11827)</name>
    <name type="common">Root endophyte fungus</name>
    <name type="synonym">Piriformospora indica</name>
    <dbReference type="NCBI Taxonomy" id="1109443"/>
    <lineage>
        <taxon>Eukaryota</taxon>
        <taxon>Fungi</taxon>
        <taxon>Dikarya</taxon>
        <taxon>Basidiomycota</taxon>
        <taxon>Agaricomycotina</taxon>
        <taxon>Agaricomycetes</taxon>
        <taxon>Sebacinales</taxon>
        <taxon>Serendipitaceae</taxon>
        <taxon>Serendipita</taxon>
    </lineage>
</organism>
<feature type="region of interest" description="Disordered" evidence="1">
    <location>
        <begin position="51"/>
        <end position="72"/>
    </location>
</feature>
<feature type="compositionally biased region" description="Gly residues" evidence="1">
    <location>
        <begin position="155"/>
        <end position="165"/>
    </location>
</feature>
<dbReference type="Proteomes" id="UP000007148">
    <property type="component" value="Unassembled WGS sequence"/>
</dbReference>
<keyword evidence="3" id="KW-1185">Reference proteome</keyword>
<reference evidence="2 3" key="1">
    <citation type="journal article" date="2011" name="PLoS Pathog.">
        <title>Endophytic Life Strategies Decoded by Genome and Transcriptome Analyses of the Mutualistic Root Symbiont Piriformospora indica.</title>
        <authorList>
            <person name="Zuccaro A."/>
            <person name="Lahrmann U."/>
            <person name="Guldener U."/>
            <person name="Langen G."/>
            <person name="Pfiffi S."/>
            <person name="Biedenkopf D."/>
            <person name="Wong P."/>
            <person name="Samans B."/>
            <person name="Grimm C."/>
            <person name="Basiewicz M."/>
            <person name="Murat C."/>
            <person name="Martin F."/>
            <person name="Kogel K.H."/>
        </authorList>
    </citation>
    <scope>NUCLEOTIDE SEQUENCE [LARGE SCALE GENOMIC DNA]</scope>
    <source>
        <strain evidence="2 3">DSM 11827</strain>
    </source>
</reference>
<proteinExistence type="predicted"/>
<accession>G4TF66</accession>
<gene>
    <name evidence="2" type="ORF">PIIN_03910</name>
</gene>
<feature type="region of interest" description="Disordered" evidence="1">
    <location>
        <begin position="106"/>
        <end position="191"/>
    </location>
</feature>
<protein>
    <submittedName>
        <fullName evidence="2">Uncharacterized protein</fullName>
    </submittedName>
</protein>
<dbReference type="InParanoid" id="G4TF66"/>
<dbReference type="AlphaFoldDB" id="G4TF66"/>
<evidence type="ECO:0000256" key="1">
    <source>
        <dbReference type="SAM" id="MobiDB-lite"/>
    </source>
</evidence>
<dbReference type="HOGENOM" id="CLU_1027176_0_0_1"/>
<name>G4TF66_SERID</name>
<evidence type="ECO:0000313" key="3">
    <source>
        <dbReference type="Proteomes" id="UP000007148"/>
    </source>
</evidence>
<evidence type="ECO:0000313" key="2">
    <source>
        <dbReference type="EMBL" id="CCA69970.1"/>
    </source>
</evidence>
<dbReference type="OrthoDB" id="3217012at2759"/>
<dbReference type="EMBL" id="CAFZ01000068">
    <property type="protein sequence ID" value="CCA69970.1"/>
    <property type="molecule type" value="Genomic_DNA"/>
</dbReference>
<comment type="caution">
    <text evidence="2">The sequence shown here is derived from an EMBL/GenBank/DDBJ whole genome shotgun (WGS) entry which is preliminary data.</text>
</comment>
<sequence>MSNYARGIRNTHASRSSKRILRTLFSYLQSQYDQLKRKALLAPEALSAAATETANEGMNTRQDEPSRPRQVAPGLAGFASLSVNDVVNNMEVGGLQRTPLRAYANNTTSGWQAPGHATLSKSGRAQVAAQGSHRFQMENATAGLSTSLQPPRGANGIGNATGGGLRPRRAGSDGRPPDSPRGSENSGEIDRKMAGRNQADVAVGVGSSRLQQGQANRPAQRGFSFGQTIQRGTSIPLLLLLGLTPPQRHLLAWPTNSVNLVHSDRLAFRGE</sequence>